<dbReference type="RefSeq" id="WP_073063973.1">
    <property type="nucleotide sequence ID" value="NZ_FRCK01000003.1"/>
</dbReference>
<feature type="transmembrane region" description="Helical" evidence="7">
    <location>
        <begin position="269"/>
        <end position="290"/>
    </location>
</feature>
<feature type="domain" description="ABC3 transporter permease C-terminal" evidence="8">
    <location>
        <begin position="274"/>
        <end position="385"/>
    </location>
</feature>
<evidence type="ECO:0000256" key="2">
    <source>
        <dbReference type="ARBA" id="ARBA00022448"/>
    </source>
</evidence>
<feature type="transmembrane region" description="Helical" evidence="7">
    <location>
        <begin position="350"/>
        <end position="372"/>
    </location>
</feature>
<dbReference type="AlphaFoldDB" id="A0A1M7FKC6"/>
<dbReference type="OrthoDB" id="180999at2"/>
<accession>A0A1M7FKC6</accession>
<keyword evidence="2" id="KW-0813">Transport</keyword>
<reference evidence="10" key="1">
    <citation type="submission" date="2016-11" db="EMBL/GenBank/DDBJ databases">
        <authorList>
            <person name="Varghese N."/>
            <person name="Submissions S."/>
        </authorList>
    </citation>
    <scope>NUCLEOTIDE SEQUENCE [LARGE SCALE GENOMIC DNA]</scope>
    <source>
        <strain evidence="10">DSM 6637</strain>
    </source>
</reference>
<evidence type="ECO:0000256" key="3">
    <source>
        <dbReference type="ARBA" id="ARBA00022475"/>
    </source>
</evidence>
<keyword evidence="10" id="KW-1185">Reference proteome</keyword>
<gene>
    <name evidence="9" type="ORF">SAMN05444389_10399</name>
</gene>
<evidence type="ECO:0000313" key="9">
    <source>
        <dbReference type="EMBL" id="SHM04425.1"/>
    </source>
</evidence>
<keyword evidence="6 7" id="KW-0472">Membrane</keyword>
<evidence type="ECO:0000313" key="10">
    <source>
        <dbReference type="Proteomes" id="UP000184444"/>
    </source>
</evidence>
<organism evidence="9 10">
    <name type="scientific">Paracoccus solventivorans</name>
    <dbReference type="NCBI Taxonomy" id="53463"/>
    <lineage>
        <taxon>Bacteria</taxon>
        <taxon>Pseudomonadati</taxon>
        <taxon>Pseudomonadota</taxon>
        <taxon>Alphaproteobacteria</taxon>
        <taxon>Rhodobacterales</taxon>
        <taxon>Paracoccaceae</taxon>
        <taxon>Paracoccus</taxon>
    </lineage>
</organism>
<dbReference type="EMBL" id="FRCK01000003">
    <property type="protein sequence ID" value="SHM04425.1"/>
    <property type="molecule type" value="Genomic_DNA"/>
</dbReference>
<dbReference type="Proteomes" id="UP000184444">
    <property type="component" value="Unassembled WGS sequence"/>
</dbReference>
<comment type="subcellular location">
    <subcellularLocation>
        <location evidence="1">Cell membrane</location>
        <topology evidence="1">Multi-pass membrane protein</topology>
    </subcellularLocation>
</comment>
<protein>
    <submittedName>
        <fullName evidence="9">Putative ABC transport system permease protein</fullName>
    </submittedName>
</protein>
<evidence type="ECO:0000256" key="1">
    <source>
        <dbReference type="ARBA" id="ARBA00004651"/>
    </source>
</evidence>
<dbReference type="PANTHER" id="PTHR43738:SF1">
    <property type="entry name" value="HEMIN TRANSPORT SYSTEM PERMEASE PROTEIN HRTB-RELATED"/>
    <property type="match status" value="1"/>
</dbReference>
<keyword evidence="4 7" id="KW-0812">Transmembrane</keyword>
<sequence length="390" mass="41393">MSRLLQALFGRLPIGWLQLTHSRTRFAAALAGVAFANVLVFVQLGIMQSMATATLTPYGFFRADVMISAPDANAMAEGGNVARQWMLQAMAHPEVTSGMGLFLANVNWQRAGEGLSLTTFGIDPAQPEFLAPELAAKTAPLQMRMAGLLDRLARGLPRDEAAGIRPQAPLSFETSGQTLTLYDSFAGGGGFGGDGYMLVSDQTFLSLFPGRSSAAPDHILLRLRPGADPERVAAELRGLVSDKTLRIRSYAAAAQEDLSYQQTQRPTGVIFGFGVLIGVLVGIVIVYQVLSTDVADHMREYATFKAMGYGHRFFLGIVFEEALILGLLGFVPGALVGGGLLTLMGRITTLPLAVTPGMVLSVLAGTLVFSILSGAIATRRLAGADPADLF</sequence>
<feature type="transmembrane region" description="Helical" evidence="7">
    <location>
        <begin position="26"/>
        <end position="46"/>
    </location>
</feature>
<keyword evidence="5 7" id="KW-1133">Transmembrane helix</keyword>
<evidence type="ECO:0000256" key="7">
    <source>
        <dbReference type="SAM" id="Phobius"/>
    </source>
</evidence>
<dbReference type="Pfam" id="PF02687">
    <property type="entry name" value="FtsX"/>
    <property type="match status" value="1"/>
</dbReference>
<name>A0A1M7FKC6_9RHOB</name>
<feature type="transmembrane region" description="Helical" evidence="7">
    <location>
        <begin position="322"/>
        <end position="343"/>
    </location>
</feature>
<evidence type="ECO:0000256" key="6">
    <source>
        <dbReference type="ARBA" id="ARBA00023136"/>
    </source>
</evidence>
<proteinExistence type="predicted"/>
<dbReference type="PANTHER" id="PTHR43738">
    <property type="entry name" value="ABC TRANSPORTER, MEMBRANE PROTEIN"/>
    <property type="match status" value="1"/>
</dbReference>
<evidence type="ECO:0000256" key="4">
    <source>
        <dbReference type="ARBA" id="ARBA00022692"/>
    </source>
</evidence>
<dbReference type="InterPro" id="IPR005891">
    <property type="entry name" value="DevC"/>
</dbReference>
<evidence type="ECO:0000259" key="8">
    <source>
        <dbReference type="Pfam" id="PF02687"/>
    </source>
</evidence>
<dbReference type="GO" id="GO:0005886">
    <property type="term" value="C:plasma membrane"/>
    <property type="evidence" value="ECO:0007669"/>
    <property type="project" value="UniProtKB-SubCell"/>
</dbReference>
<dbReference type="InterPro" id="IPR051125">
    <property type="entry name" value="ABC-4/HrtB_transporter"/>
</dbReference>
<evidence type="ECO:0000256" key="5">
    <source>
        <dbReference type="ARBA" id="ARBA00022989"/>
    </source>
</evidence>
<keyword evidence="3" id="KW-1003">Cell membrane</keyword>
<dbReference type="InterPro" id="IPR003838">
    <property type="entry name" value="ABC3_permease_C"/>
</dbReference>
<dbReference type="STRING" id="53463.SAMN05444389_10399"/>
<dbReference type="PIRSF" id="PIRSF031773">
    <property type="entry name" value="DevC"/>
    <property type="match status" value="1"/>
</dbReference>